<evidence type="ECO:0000313" key="3">
    <source>
        <dbReference type="Proteomes" id="UP000315842"/>
    </source>
</evidence>
<dbReference type="GO" id="GO:0016829">
    <property type="term" value="F:lyase activity"/>
    <property type="evidence" value="ECO:0007669"/>
    <property type="project" value="UniProtKB-KW"/>
</dbReference>
<comment type="caution">
    <text evidence="2">The sequence shown here is derived from an EMBL/GenBank/DDBJ whole genome shotgun (WGS) entry which is preliminary data.</text>
</comment>
<protein>
    <submittedName>
        <fullName evidence="2">Pyrimidine dimer DNA glycosylase /DNA-lyase</fullName>
    </submittedName>
</protein>
<dbReference type="EMBL" id="BJLP01000012">
    <property type="protein sequence ID" value="GEA80509.1"/>
    <property type="molecule type" value="Genomic_DNA"/>
</dbReference>
<dbReference type="InterPro" id="IPR004260">
    <property type="entry name" value="Pyr-dimer_DNA_glycosylase"/>
</dbReference>
<keyword evidence="2" id="KW-0456">Lyase</keyword>
<dbReference type="AlphaFoldDB" id="A0A4Y3K7K2"/>
<evidence type="ECO:0000256" key="1">
    <source>
        <dbReference type="SAM" id="MobiDB-lite"/>
    </source>
</evidence>
<feature type="region of interest" description="Disordered" evidence="1">
    <location>
        <begin position="136"/>
        <end position="170"/>
    </location>
</feature>
<keyword evidence="3" id="KW-1185">Reference proteome</keyword>
<accession>A0A4Y3K7K2</accession>
<dbReference type="Pfam" id="PF03013">
    <property type="entry name" value="Pyr_excise"/>
    <property type="match status" value="1"/>
</dbReference>
<feature type="compositionally biased region" description="Basic and acidic residues" evidence="1">
    <location>
        <begin position="158"/>
        <end position="170"/>
    </location>
</feature>
<organism evidence="2 3">
    <name type="scientific">Cellulomonas uda</name>
    <dbReference type="NCBI Taxonomy" id="1714"/>
    <lineage>
        <taxon>Bacteria</taxon>
        <taxon>Bacillati</taxon>
        <taxon>Actinomycetota</taxon>
        <taxon>Actinomycetes</taxon>
        <taxon>Micrococcales</taxon>
        <taxon>Cellulomonadaceae</taxon>
        <taxon>Cellulomonas</taxon>
    </lineage>
</organism>
<reference evidence="2 3" key="1">
    <citation type="submission" date="2019-06" db="EMBL/GenBank/DDBJ databases">
        <title>Whole genome shotgun sequence of Cellulomonas uda NBRC 3747.</title>
        <authorList>
            <person name="Hosoyama A."/>
            <person name="Uohara A."/>
            <person name="Ohji S."/>
            <person name="Ichikawa N."/>
        </authorList>
    </citation>
    <scope>NUCLEOTIDE SEQUENCE [LARGE SCALE GENOMIC DNA]</scope>
    <source>
        <strain evidence="2 3">NBRC 3747</strain>
    </source>
</reference>
<sequence length="170" mass="18538">MHPEHLDRVGLVACWREGLLAQAALRRPEGGYGRHPQLERFRAAPVPLAAVGTYLEALADEADARGYRFDRTRIAVRRHAELPRDVATLLVVTEGQLAYERAHLLAKLDVRDPAAAHALRAARLRAHPSFVVVPGPVASWEKGPPSGPPSVEAEVEPSAERGDEGEQRSA</sequence>
<dbReference type="Proteomes" id="UP000315842">
    <property type="component" value="Unassembled WGS sequence"/>
</dbReference>
<evidence type="ECO:0000313" key="2">
    <source>
        <dbReference type="EMBL" id="GEA80509.1"/>
    </source>
</evidence>
<gene>
    <name evidence="2" type="ORF">CUD01_09530</name>
</gene>
<proteinExistence type="predicted"/>
<name>A0A4Y3K7K2_CELUD</name>